<reference evidence="3 4" key="1">
    <citation type="journal article" date="2010" name="Proc. Natl. Acad. Sci. U.S.A.">
        <title>A Nitrospira metagenome illuminates the physiology and evolution of globally important nitrite-oxidizing bacteria.</title>
        <authorList>
            <person name="Lucker S."/>
            <person name="Wagner M."/>
            <person name="Maixner F."/>
            <person name="Pelletier E."/>
            <person name="Koch H."/>
            <person name="Vacherie B."/>
            <person name="Rattei T."/>
            <person name="Sinninghe Damste J."/>
            <person name="Spieck E."/>
            <person name="Le Paslier D."/>
            <person name="Daims H."/>
        </authorList>
    </citation>
    <scope>NUCLEOTIDE SEQUENCE [LARGE SCALE GENOMIC DNA]</scope>
</reference>
<keyword evidence="2" id="KW-0175">Coiled coil</keyword>
<protein>
    <submittedName>
        <fullName evidence="3">Uncharacterized protein</fullName>
    </submittedName>
</protein>
<evidence type="ECO:0000313" key="4">
    <source>
        <dbReference type="Proteomes" id="UP000001660"/>
    </source>
</evidence>
<dbReference type="PANTHER" id="PTHR32347:SF23">
    <property type="entry name" value="BLL5650 PROTEIN"/>
    <property type="match status" value="1"/>
</dbReference>
<comment type="subcellular location">
    <subcellularLocation>
        <location evidence="1">Cell envelope</location>
    </subcellularLocation>
</comment>
<evidence type="ECO:0000256" key="2">
    <source>
        <dbReference type="ARBA" id="ARBA00023054"/>
    </source>
</evidence>
<keyword evidence="4" id="KW-1185">Reference proteome</keyword>
<evidence type="ECO:0000256" key="1">
    <source>
        <dbReference type="ARBA" id="ARBA00004196"/>
    </source>
</evidence>
<gene>
    <name evidence="3" type="ORF">NIDE3137</name>
</gene>
<name>D8PHU4_9BACT</name>
<dbReference type="InterPro" id="IPR050465">
    <property type="entry name" value="UPF0194_transport"/>
</dbReference>
<dbReference type="SUPFAM" id="SSF111369">
    <property type="entry name" value="HlyD-like secretion proteins"/>
    <property type="match status" value="1"/>
</dbReference>
<dbReference type="KEGG" id="nde:NIDE3137"/>
<dbReference type="AlphaFoldDB" id="D8PHU4"/>
<dbReference type="Proteomes" id="UP000001660">
    <property type="component" value="Chromosome"/>
</dbReference>
<evidence type="ECO:0000313" key="3">
    <source>
        <dbReference type="EMBL" id="CBK42831.1"/>
    </source>
</evidence>
<dbReference type="PANTHER" id="PTHR32347">
    <property type="entry name" value="EFFLUX SYSTEM COMPONENT YKNX-RELATED"/>
    <property type="match status" value="1"/>
</dbReference>
<dbReference type="GO" id="GO:0030313">
    <property type="term" value="C:cell envelope"/>
    <property type="evidence" value="ECO:0007669"/>
    <property type="project" value="UniProtKB-SubCell"/>
</dbReference>
<organism evidence="3 4">
    <name type="scientific">Nitrospira defluvii</name>
    <dbReference type="NCBI Taxonomy" id="330214"/>
    <lineage>
        <taxon>Bacteria</taxon>
        <taxon>Pseudomonadati</taxon>
        <taxon>Nitrospirota</taxon>
        <taxon>Nitrospiria</taxon>
        <taxon>Nitrospirales</taxon>
        <taxon>Nitrospiraceae</taxon>
        <taxon>Nitrospira</taxon>
    </lineage>
</organism>
<dbReference type="EMBL" id="FP929003">
    <property type="protein sequence ID" value="CBK42831.1"/>
    <property type="molecule type" value="Genomic_DNA"/>
</dbReference>
<sequence>MATSAQPSAQELATLVHLATLTHLEAQIRVAKTVQELQFISVNETRRLVPYEQAYLLSHAGEAAGVSRVICASSVAVVERDAPMIRWLGEMAQALSHAHPGDEPVTVTEEMCPDSCREGWREHVRGHVLWCPLKHPDETVLGFWWFERDYPWEENDRAIMHRLAGSFAYAWKAVATRHRAWSARIKTPSVWLMAAAVVGALCLPVRVSTVAPVKVMAKEPTIVSAPMDGVIAEVLVPPNTVVTQHRPLFRYDDTNLRNQFRVAEKQLAVAQAEHTQAIQGGFADPQRKAEAPLKAAEAALKETELTYAQEMLAQVEVRAPQEGLLLYSDKADWIGKPVSVGERIMDIADPRRIELRIDLPVSDALLLREGADAVAFFDALPLESFEATVRRASYHAEVLPGDMLAYRITAELATADPRIRIGWQGSAKVYGEQGPLAFLLFRRPLMALRQLVGV</sequence>
<accession>D8PHU4</accession>
<dbReference type="Gene3D" id="2.40.30.170">
    <property type="match status" value="1"/>
</dbReference>
<dbReference type="eggNOG" id="COG0845">
    <property type="taxonomic scope" value="Bacteria"/>
</dbReference>
<proteinExistence type="predicted"/>
<dbReference type="OrthoDB" id="9763546at2"/>
<dbReference type="HOGENOM" id="CLU_049021_0_0_0"/>
<dbReference type="STRING" id="330214.NIDE3137"/>